<comment type="subcellular location">
    <subcellularLocation>
        <location evidence="1 9">Cell membrane</location>
        <topology evidence="1 9">Multi-pass membrane protein</topology>
    </subcellularLocation>
</comment>
<evidence type="ECO:0000256" key="3">
    <source>
        <dbReference type="ARBA" id="ARBA00022448"/>
    </source>
</evidence>
<feature type="transmembrane region" description="Helical" evidence="9">
    <location>
        <begin position="63"/>
        <end position="96"/>
    </location>
</feature>
<dbReference type="InterPro" id="IPR011864">
    <property type="entry name" value="Phosphate_PstC"/>
</dbReference>
<dbReference type="Gene3D" id="1.10.3720.10">
    <property type="entry name" value="MetI-like"/>
    <property type="match status" value="1"/>
</dbReference>
<dbReference type="GO" id="GO:0005886">
    <property type="term" value="C:plasma membrane"/>
    <property type="evidence" value="ECO:0007669"/>
    <property type="project" value="UniProtKB-SubCell"/>
</dbReference>
<evidence type="ECO:0000259" key="11">
    <source>
        <dbReference type="PROSITE" id="PS50928"/>
    </source>
</evidence>
<dbReference type="PANTHER" id="PTHR30425:SF1">
    <property type="entry name" value="PHOSPHATE TRANSPORT SYSTEM PERMEASE PROTEIN PSTC"/>
    <property type="match status" value="1"/>
</dbReference>
<organism evidence="12 13">
    <name type="scientific">Syntrophaceticus schinkii</name>
    <dbReference type="NCBI Taxonomy" id="499207"/>
    <lineage>
        <taxon>Bacteria</taxon>
        <taxon>Bacillati</taxon>
        <taxon>Bacillota</taxon>
        <taxon>Clostridia</taxon>
        <taxon>Thermoanaerobacterales</taxon>
        <taxon>Thermoanaerobacterales Family III. Incertae Sedis</taxon>
        <taxon>Syntrophaceticus</taxon>
    </lineage>
</organism>
<evidence type="ECO:0000256" key="2">
    <source>
        <dbReference type="ARBA" id="ARBA00007069"/>
    </source>
</evidence>
<dbReference type="GO" id="GO:0006817">
    <property type="term" value="P:phosphate ion transport"/>
    <property type="evidence" value="ECO:0007669"/>
    <property type="project" value="UniProtKB-KW"/>
</dbReference>
<dbReference type="NCBIfam" id="TIGR02138">
    <property type="entry name" value="phosphate_pstC"/>
    <property type="match status" value="1"/>
</dbReference>
<keyword evidence="8 9" id="KW-0472">Membrane</keyword>
<evidence type="ECO:0000256" key="7">
    <source>
        <dbReference type="ARBA" id="ARBA00022989"/>
    </source>
</evidence>
<dbReference type="OrthoDB" id="9785113at2"/>
<feature type="transmembrane region" description="Helical" evidence="9">
    <location>
        <begin position="108"/>
        <end position="131"/>
    </location>
</feature>
<keyword evidence="6 9" id="KW-0812">Transmembrane</keyword>
<comment type="caution">
    <text evidence="10">Lacks conserved residue(s) required for the propagation of feature annotation.</text>
</comment>
<evidence type="ECO:0000256" key="5">
    <source>
        <dbReference type="ARBA" id="ARBA00022592"/>
    </source>
</evidence>
<keyword evidence="13" id="KW-1185">Reference proteome</keyword>
<proteinExistence type="inferred from homology"/>
<evidence type="ECO:0000256" key="1">
    <source>
        <dbReference type="ARBA" id="ARBA00004651"/>
    </source>
</evidence>
<evidence type="ECO:0000256" key="10">
    <source>
        <dbReference type="RuleBase" id="RU363054"/>
    </source>
</evidence>
<sequence length="297" mass="31363">MVLSLKERFYSKLLLICAMASTLVVVLVGLFVFLQGYPLLEKTGFFSFLIGREWLPGEGVFGILPMVAGTLAVTLGALIIGVPLGVTTAVFLAEYAPGIVALWTRRAVELLAGIPSVVYGLFGMTVIVPLVRYIAVHWFGGVLSPEMKTGFGILAASLVLGIMILPTIVSISEDALRAVPREYKEGSYALGVPRWQTIIHNTLPAARTGIMAGVVLGMGRAIGETMAILMVAGNAPALPRSIFSPARTLSGNIGLEMAYASGEHAQALFATGVVLFLVIMLLNSFALLIAGKGVSGR</sequence>
<feature type="domain" description="ABC transmembrane type-1" evidence="11">
    <location>
        <begin position="67"/>
        <end position="286"/>
    </location>
</feature>
<dbReference type="SUPFAM" id="SSF161098">
    <property type="entry name" value="MetI-like"/>
    <property type="match status" value="1"/>
</dbReference>
<protein>
    <recommendedName>
        <fullName evidence="10">Phosphate transport system permease protein</fullName>
    </recommendedName>
</protein>
<evidence type="ECO:0000256" key="8">
    <source>
        <dbReference type="ARBA" id="ARBA00023136"/>
    </source>
</evidence>
<feature type="transmembrane region" description="Helical" evidence="9">
    <location>
        <begin position="151"/>
        <end position="171"/>
    </location>
</feature>
<dbReference type="AlphaFoldDB" id="A0A0B7MJU4"/>
<gene>
    <name evidence="12" type="ORF">SSCH_80006</name>
</gene>
<keyword evidence="5 10" id="KW-0592">Phosphate transport</keyword>
<comment type="similarity">
    <text evidence="2 10">Belongs to the binding-protein-dependent transport system permease family. CysTW subfamily.</text>
</comment>
<dbReference type="InterPro" id="IPR051124">
    <property type="entry name" value="Phosphate_Transport_Permease"/>
</dbReference>
<dbReference type="InterPro" id="IPR035906">
    <property type="entry name" value="MetI-like_sf"/>
</dbReference>
<evidence type="ECO:0000256" key="6">
    <source>
        <dbReference type="ARBA" id="ARBA00022692"/>
    </source>
</evidence>
<keyword evidence="3 9" id="KW-0813">Transport</keyword>
<evidence type="ECO:0000313" key="13">
    <source>
        <dbReference type="Proteomes" id="UP000046155"/>
    </source>
</evidence>
<evidence type="ECO:0000313" key="12">
    <source>
        <dbReference type="EMBL" id="CEO90285.1"/>
    </source>
</evidence>
<keyword evidence="4 10" id="KW-1003">Cell membrane</keyword>
<evidence type="ECO:0000256" key="9">
    <source>
        <dbReference type="RuleBase" id="RU363032"/>
    </source>
</evidence>
<keyword evidence="7 9" id="KW-1133">Transmembrane helix</keyword>
<evidence type="ECO:0000256" key="4">
    <source>
        <dbReference type="ARBA" id="ARBA00022475"/>
    </source>
</evidence>
<dbReference type="Proteomes" id="UP000046155">
    <property type="component" value="Unassembled WGS sequence"/>
</dbReference>
<dbReference type="PROSITE" id="PS50928">
    <property type="entry name" value="ABC_TM1"/>
    <property type="match status" value="1"/>
</dbReference>
<dbReference type="CDD" id="cd06261">
    <property type="entry name" value="TM_PBP2"/>
    <property type="match status" value="1"/>
</dbReference>
<dbReference type="EMBL" id="CDRZ01000280">
    <property type="protein sequence ID" value="CEO90285.1"/>
    <property type="molecule type" value="Genomic_DNA"/>
</dbReference>
<dbReference type="RefSeq" id="WP_044666069.1">
    <property type="nucleotide sequence ID" value="NZ_CDRZ01000280.1"/>
</dbReference>
<feature type="transmembrane region" description="Helical" evidence="9">
    <location>
        <begin position="12"/>
        <end position="34"/>
    </location>
</feature>
<dbReference type="Pfam" id="PF00528">
    <property type="entry name" value="BPD_transp_1"/>
    <property type="match status" value="1"/>
</dbReference>
<dbReference type="GO" id="GO:0005315">
    <property type="term" value="F:phosphate transmembrane transporter activity"/>
    <property type="evidence" value="ECO:0007669"/>
    <property type="project" value="InterPro"/>
</dbReference>
<reference evidence="13" key="1">
    <citation type="submission" date="2015-01" db="EMBL/GenBank/DDBJ databases">
        <authorList>
            <person name="Manzoor Shahid"/>
            <person name="Zubair Saima"/>
        </authorList>
    </citation>
    <scope>NUCLEOTIDE SEQUENCE [LARGE SCALE GENOMIC DNA]</scope>
    <source>
        <strain evidence="13">Sp3</strain>
    </source>
</reference>
<name>A0A0B7MJU4_9FIRM</name>
<feature type="transmembrane region" description="Helical" evidence="9">
    <location>
        <begin position="267"/>
        <end position="290"/>
    </location>
</feature>
<accession>A0A0B7MJU4</accession>
<dbReference type="PANTHER" id="PTHR30425">
    <property type="entry name" value="PHOSPHATE TRANSPORT SYSTEM PERMEASE PROTEIN PST"/>
    <property type="match status" value="1"/>
</dbReference>
<dbReference type="InterPro" id="IPR000515">
    <property type="entry name" value="MetI-like"/>
</dbReference>
<comment type="function">
    <text evidence="10">Part of the binding-protein-dependent transport system for phosphate; probably responsible for the translocation of the substrate across the membrane.</text>
</comment>